<evidence type="ECO:0000313" key="2">
    <source>
        <dbReference type="Proteomes" id="UP000215914"/>
    </source>
</evidence>
<evidence type="ECO:0000313" key="1">
    <source>
        <dbReference type="EMBL" id="OTF95993.1"/>
    </source>
</evidence>
<accession>A0A251SB70</accession>
<proteinExistence type="predicted"/>
<reference evidence="2" key="1">
    <citation type="journal article" date="2017" name="Nature">
        <title>The sunflower genome provides insights into oil metabolism, flowering and Asterid evolution.</title>
        <authorList>
            <person name="Badouin H."/>
            <person name="Gouzy J."/>
            <person name="Grassa C.J."/>
            <person name="Murat F."/>
            <person name="Staton S.E."/>
            <person name="Cottret L."/>
            <person name="Lelandais-Briere C."/>
            <person name="Owens G.L."/>
            <person name="Carrere S."/>
            <person name="Mayjonade B."/>
            <person name="Legrand L."/>
            <person name="Gill N."/>
            <person name="Kane N.C."/>
            <person name="Bowers J.E."/>
            <person name="Hubner S."/>
            <person name="Bellec A."/>
            <person name="Berard A."/>
            <person name="Berges H."/>
            <person name="Blanchet N."/>
            <person name="Boniface M.C."/>
            <person name="Brunel D."/>
            <person name="Catrice O."/>
            <person name="Chaidir N."/>
            <person name="Claudel C."/>
            <person name="Donnadieu C."/>
            <person name="Faraut T."/>
            <person name="Fievet G."/>
            <person name="Helmstetter N."/>
            <person name="King M."/>
            <person name="Knapp S.J."/>
            <person name="Lai Z."/>
            <person name="Le Paslier M.C."/>
            <person name="Lippi Y."/>
            <person name="Lorenzon L."/>
            <person name="Mandel J.R."/>
            <person name="Marage G."/>
            <person name="Marchand G."/>
            <person name="Marquand E."/>
            <person name="Bret-Mestries E."/>
            <person name="Morien E."/>
            <person name="Nambeesan S."/>
            <person name="Nguyen T."/>
            <person name="Pegot-Espagnet P."/>
            <person name="Pouilly N."/>
            <person name="Raftis F."/>
            <person name="Sallet E."/>
            <person name="Schiex T."/>
            <person name="Thomas J."/>
            <person name="Vandecasteele C."/>
            <person name="Vares D."/>
            <person name="Vear F."/>
            <person name="Vautrin S."/>
            <person name="Crespi M."/>
            <person name="Mangin B."/>
            <person name="Burke J.M."/>
            <person name="Salse J."/>
            <person name="Munos S."/>
            <person name="Vincourt P."/>
            <person name="Rieseberg L.H."/>
            <person name="Langlade N.B."/>
        </authorList>
    </citation>
    <scope>NUCLEOTIDE SEQUENCE [LARGE SCALE GENOMIC DNA]</scope>
    <source>
        <strain evidence="2">cv. SF193</strain>
    </source>
</reference>
<dbReference type="InParanoid" id="A0A251SB70"/>
<organism evidence="1 2">
    <name type="scientific">Helianthus annuus</name>
    <name type="common">Common sunflower</name>
    <dbReference type="NCBI Taxonomy" id="4232"/>
    <lineage>
        <taxon>Eukaryota</taxon>
        <taxon>Viridiplantae</taxon>
        <taxon>Streptophyta</taxon>
        <taxon>Embryophyta</taxon>
        <taxon>Tracheophyta</taxon>
        <taxon>Spermatophyta</taxon>
        <taxon>Magnoliopsida</taxon>
        <taxon>eudicotyledons</taxon>
        <taxon>Gunneridae</taxon>
        <taxon>Pentapetalae</taxon>
        <taxon>asterids</taxon>
        <taxon>campanulids</taxon>
        <taxon>Asterales</taxon>
        <taxon>Asteraceae</taxon>
        <taxon>Asteroideae</taxon>
        <taxon>Heliantheae alliance</taxon>
        <taxon>Heliantheae</taxon>
        <taxon>Helianthus</taxon>
    </lineage>
</organism>
<gene>
    <name evidence="1" type="ORF">HannXRQ_Chr15g0489191</name>
</gene>
<keyword evidence="2" id="KW-1185">Reference proteome</keyword>
<name>A0A251SB70_HELAN</name>
<sequence length="66" mass="7485">MITWIYIPYIIDTYSDQISNGKTNYSLITTSPTGHDNNTNPQKPTPLLIICKICRKACTSGVYHHQ</sequence>
<protein>
    <submittedName>
        <fullName evidence="1">Uncharacterized protein</fullName>
    </submittedName>
</protein>
<dbReference type="EMBL" id="CM007904">
    <property type="protein sequence ID" value="OTF95993.1"/>
    <property type="molecule type" value="Genomic_DNA"/>
</dbReference>
<dbReference type="Proteomes" id="UP000215914">
    <property type="component" value="Chromosome 15"/>
</dbReference>
<dbReference type="AlphaFoldDB" id="A0A251SB70"/>